<sequence length="82" mass="9403">MTVMELDALKDVDVRTVEKEGLVDIREVEIDRSLPLEERKRAYLEAVGNPYAVRVGDMKVKVRFAEDGASFEEAFENMLRNV</sequence>
<dbReference type="AlphaFoldDB" id="A0A9X5H6M6"/>
<evidence type="ECO:0000313" key="2">
    <source>
        <dbReference type="EMBL" id="NDO68351.1"/>
    </source>
</evidence>
<reference evidence="2 3" key="1">
    <citation type="submission" date="2019-07" db="EMBL/GenBank/DDBJ databases">
        <title>Draft genome sequences of 15 bacterial species constituting the stable defined intestinal microbiota of the GM15 gnotobiotic mouse model.</title>
        <authorList>
            <person name="Elie C."/>
            <person name="Mathieu A."/>
            <person name="Saliou A."/>
            <person name="Darnaud M."/>
            <person name="Leulier F."/>
            <person name="Tamellini A."/>
        </authorList>
    </citation>
    <scope>NUCLEOTIDE SEQUENCE [LARGE SCALE GENOMIC DNA]</scope>
    <source>
        <strain evidence="3">ASF 502</strain>
    </source>
</reference>
<evidence type="ECO:0000313" key="3">
    <source>
        <dbReference type="Proteomes" id="UP000474104"/>
    </source>
</evidence>
<dbReference type="EMBL" id="VIRB01000045">
    <property type="protein sequence ID" value="NDO68351.1"/>
    <property type="molecule type" value="Genomic_DNA"/>
</dbReference>
<proteinExistence type="predicted"/>
<dbReference type="OrthoDB" id="9797040at2"/>
<evidence type="ECO:0000259" key="1">
    <source>
        <dbReference type="Pfam" id="PF21757"/>
    </source>
</evidence>
<dbReference type="InterPro" id="IPR049222">
    <property type="entry name" value="DUF6870"/>
</dbReference>
<name>A0A9X5H6M6_9FIRM</name>
<gene>
    <name evidence="2" type="ORF">FMM80_06480</name>
</gene>
<protein>
    <recommendedName>
        <fullName evidence="1">DUF6870 domain-containing protein</fullName>
    </recommendedName>
</protein>
<feature type="domain" description="DUF6870" evidence="1">
    <location>
        <begin position="9"/>
        <end position="79"/>
    </location>
</feature>
<organism evidence="2 3">
    <name type="scientific">Schaedlerella arabinosiphila</name>
    <dbReference type="NCBI Taxonomy" id="2044587"/>
    <lineage>
        <taxon>Bacteria</taxon>
        <taxon>Bacillati</taxon>
        <taxon>Bacillota</taxon>
        <taxon>Clostridia</taxon>
        <taxon>Lachnospirales</taxon>
        <taxon>Lachnospiraceae</taxon>
        <taxon>Schaedlerella</taxon>
    </lineage>
</organism>
<dbReference type="Proteomes" id="UP000474104">
    <property type="component" value="Unassembled WGS sequence"/>
</dbReference>
<dbReference type="Pfam" id="PF21757">
    <property type="entry name" value="DUF6870"/>
    <property type="match status" value="1"/>
</dbReference>
<accession>A0A9X5H6M6</accession>
<comment type="caution">
    <text evidence="2">The sequence shown here is derived from an EMBL/GenBank/DDBJ whole genome shotgun (WGS) entry which is preliminary data.</text>
</comment>